<dbReference type="PROSITE" id="PS00141">
    <property type="entry name" value="ASP_PROTEASE"/>
    <property type="match status" value="1"/>
</dbReference>
<keyword evidence="2" id="KW-1133">Transmembrane helix</keyword>
<dbReference type="Proteomes" id="UP001057520">
    <property type="component" value="Chromosome"/>
</dbReference>
<name>A0ABY4ZSW7_9CAUL</name>
<dbReference type="NCBIfam" id="TIGR02281">
    <property type="entry name" value="clan_AA_DTGA"/>
    <property type="match status" value="1"/>
</dbReference>
<keyword evidence="2" id="KW-0472">Membrane</keyword>
<dbReference type="SUPFAM" id="SSF50630">
    <property type="entry name" value="Acid proteases"/>
    <property type="match status" value="1"/>
</dbReference>
<evidence type="ECO:0000313" key="4">
    <source>
        <dbReference type="Proteomes" id="UP001057520"/>
    </source>
</evidence>
<dbReference type="InterPro" id="IPR021109">
    <property type="entry name" value="Peptidase_aspartic_dom_sf"/>
</dbReference>
<dbReference type="Gene3D" id="2.40.70.10">
    <property type="entry name" value="Acid Proteases"/>
    <property type="match status" value="1"/>
</dbReference>
<feature type="transmembrane region" description="Helical" evidence="2">
    <location>
        <begin position="64"/>
        <end position="83"/>
    </location>
</feature>
<dbReference type="GO" id="GO:0006508">
    <property type="term" value="P:proteolysis"/>
    <property type="evidence" value="ECO:0007669"/>
    <property type="project" value="UniProtKB-KW"/>
</dbReference>
<feature type="compositionally biased region" description="Pro residues" evidence="1">
    <location>
        <begin position="10"/>
        <end position="23"/>
    </location>
</feature>
<reference evidence="3 4" key="1">
    <citation type="submission" date="2022-04" db="EMBL/GenBank/DDBJ databases">
        <title>Genome sequence of soybean root-associated Caulobacter segnis RL271.</title>
        <authorList>
            <person name="Longley R."/>
            <person name="Bonito G."/>
            <person name="Trigodet F."/>
            <person name="Crosson S."/>
            <person name="Fiebig A."/>
        </authorList>
    </citation>
    <scope>NUCLEOTIDE SEQUENCE [LARGE SCALE GENOMIC DNA]</scope>
    <source>
        <strain evidence="3 4">RL271</strain>
    </source>
</reference>
<sequence>MTKGPWDQPDTPPTSLPRPAAGPPVPSHRVWLWLGLLVAVGVLVAALIRAYPEAIQTGQDQANLFLKLSVVVLVSTALLRGLQGSPRQYLKYAAIWTGVIAVLALGYAYRAELSGVPQKLKLAFNVGAPVAVGERTLVVPQGEDGHYVVDGMVNDQRVRFIVDTGATETVLSPADARRLGIPVDTLNYGYESETANGKGYSAAYDTTRLEVGSIRLEGFRVMVNKAPMSGSLLGMSFLSRLDAFEFRDRQMILKWREDEKGRAY</sequence>
<accession>A0ABY4ZSW7</accession>
<keyword evidence="2" id="KW-0812">Transmembrane</keyword>
<protein>
    <submittedName>
        <fullName evidence="3">TIGR02281 family clan AA aspartic protease</fullName>
        <ecNumber evidence="3">3.4.23.-</ecNumber>
    </submittedName>
</protein>
<feature type="transmembrane region" description="Helical" evidence="2">
    <location>
        <begin position="30"/>
        <end position="52"/>
    </location>
</feature>
<dbReference type="GO" id="GO:0008233">
    <property type="term" value="F:peptidase activity"/>
    <property type="evidence" value="ECO:0007669"/>
    <property type="project" value="UniProtKB-KW"/>
</dbReference>
<dbReference type="Pfam" id="PF13975">
    <property type="entry name" value="gag-asp_proteas"/>
    <property type="match status" value="1"/>
</dbReference>
<feature type="region of interest" description="Disordered" evidence="1">
    <location>
        <begin position="1"/>
        <end position="23"/>
    </location>
</feature>
<evidence type="ECO:0000256" key="2">
    <source>
        <dbReference type="SAM" id="Phobius"/>
    </source>
</evidence>
<proteinExistence type="predicted"/>
<dbReference type="CDD" id="cd05483">
    <property type="entry name" value="retropepsin_like_bacteria"/>
    <property type="match status" value="1"/>
</dbReference>
<dbReference type="InterPro" id="IPR034122">
    <property type="entry name" value="Retropepsin-like_bacterial"/>
</dbReference>
<evidence type="ECO:0000313" key="3">
    <source>
        <dbReference type="EMBL" id="USQ95775.1"/>
    </source>
</evidence>
<evidence type="ECO:0000256" key="1">
    <source>
        <dbReference type="SAM" id="MobiDB-lite"/>
    </source>
</evidence>
<feature type="transmembrane region" description="Helical" evidence="2">
    <location>
        <begin position="89"/>
        <end position="109"/>
    </location>
</feature>
<dbReference type="EC" id="3.4.23.-" evidence="3"/>
<dbReference type="InterPro" id="IPR011969">
    <property type="entry name" value="Clan_AA_Asp_peptidase_C"/>
</dbReference>
<keyword evidence="4" id="KW-1185">Reference proteome</keyword>
<gene>
    <name evidence="3" type="ORF">MZV50_25100</name>
</gene>
<dbReference type="InterPro" id="IPR001969">
    <property type="entry name" value="Aspartic_peptidase_AS"/>
</dbReference>
<keyword evidence="3" id="KW-0645">Protease</keyword>
<dbReference type="EMBL" id="CP096040">
    <property type="protein sequence ID" value="USQ95775.1"/>
    <property type="molecule type" value="Genomic_DNA"/>
</dbReference>
<keyword evidence="3" id="KW-0378">Hydrolase</keyword>
<organism evidence="3 4">
    <name type="scientific">Caulobacter segnis</name>
    <dbReference type="NCBI Taxonomy" id="88688"/>
    <lineage>
        <taxon>Bacteria</taxon>
        <taxon>Pseudomonadati</taxon>
        <taxon>Pseudomonadota</taxon>
        <taxon>Alphaproteobacteria</taxon>
        <taxon>Caulobacterales</taxon>
        <taxon>Caulobacteraceae</taxon>
        <taxon>Caulobacter</taxon>
    </lineage>
</organism>